<gene>
    <name evidence="1" type="ORF">EPJ84_07670</name>
</gene>
<reference evidence="1 2" key="1">
    <citation type="journal article" date="1992" name="Lakartidningen">
        <title>[Penicillin V and not amoxicillin is the first choice preparation in acute otitis].</title>
        <authorList>
            <person name="Kamme C."/>
            <person name="Lundgren K."/>
            <person name="Prellner K."/>
        </authorList>
    </citation>
    <scope>NUCLEOTIDE SEQUENCE [LARGE SCALE GENOMIC DNA]</scope>
    <source>
        <strain evidence="1 2">PC3939II</strain>
    </source>
</reference>
<feature type="non-terminal residue" evidence="1">
    <location>
        <position position="1"/>
    </location>
</feature>
<name>A0A5C8FL61_9SPIR</name>
<sequence>TFCCFPNSKNASNSHIIHAIGPAKFWRGTYNKEWEENNKIWIEVGGNITYEENAKKRKQIDKIVWFIPTFKLRDKVRRYLLKKIGLTGR</sequence>
<protein>
    <submittedName>
        <fullName evidence="1">Glycosyl transferase family 8</fullName>
    </submittedName>
</protein>
<evidence type="ECO:0000313" key="2">
    <source>
        <dbReference type="Proteomes" id="UP000322307"/>
    </source>
</evidence>
<dbReference type="AlphaFoldDB" id="A0A5C8FL61"/>
<dbReference type="Proteomes" id="UP000322307">
    <property type="component" value="Unassembled WGS sequence"/>
</dbReference>
<comment type="caution">
    <text evidence="1">The sequence shown here is derived from an EMBL/GenBank/DDBJ whole genome shotgun (WGS) entry which is preliminary data.</text>
</comment>
<proteinExistence type="predicted"/>
<organism evidence="1 2">
    <name type="scientific">Brachyspira aalborgi</name>
    <dbReference type="NCBI Taxonomy" id="29522"/>
    <lineage>
        <taxon>Bacteria</taxon>
        <taxon>Pseudomonadati</taxon>
        <taxon>Spirochaetota</taxon>
        <taxon>Spirochaetia</taxon>
        <taxon>Brachyspirales</taxon>
        <taxon>Brachyspiraceae</taxon>
        <taxon>Brachyspira</taxon>
    </lineage>
</organism>
<dbReference type="GO" id="GO:0016740">
    <property type="term" value="F:transferase activity"/>
    <property type="evidence" value="ECO:0007669"/>
    <property type="project" value="UniProtKB-KW"/>
</dbReference>
<evidence type="ECO:0000313" key="1">
    <source>
        <dbReference type="EMBL" id="TXJ49921.1"/>
    </source>
</evidence>
<keyword evidence="1" id="KW-0808">Transferase</keyword>
<dbReference type="EMBL" id="SAYE01000014">
    <property type="protein sequence ID" value="TXJ49921.1"/>
    <property type="molecule type" value="Genomic_DNA"/>
</dbReference>
<accession>A0A5C8FL61</accession>